<evidence type="ECO:0000256" key="4">
    <source>
        <dbReference type="ARBA" id="ARBA00022989"/>
    </source>
</evidence>
<dbReference type="InterPro" id="IPR018797">
    <property type="entry name" value="FAM98"/>
</dbReference>
<evidence type="ECO:0000313" key="8">
    <source>
        <dbReference type="EMBL" id="KHJ91337.1"/>
    </source>
</evidence>
<evidence type="ECO:0008006" key="10">
    <source>
        <dbReference type="Google" id="ProtNLM"/>
    </source>
</evidence>
<dbReference type="AlphaFoldDB" id="A0A0B1T6A5"/>
<evidence type="ECO:0000256" key="1">
    <source>
        <dbReference type="ARBA" id="ARBA00004141"/>
    </source>
</evidence>
<dbReference type="GO" id="GO:0005739">
    <property type="term" value="C:mitochondrion"/>
    <property type="evidence" value="ECO:0007669"/>
    <property type="project" value="TreeGrafter"/>
</dbReference>
<dbReference type="OrthoDB" id="430821at2759"/>
<evidence type="ECO:0000256" key="3">
    <source>
        <dbReference type="ARBA" id="ARBA00022692"/>
    </source>
</evidence>
<feature type="compositionally biased region" description="Gly residues" evidence="6">
    <location>
        <begin position="135"/>
        <end position="146"/>
    </location>
</feature>
<comment type="subcellular location">
    <subcellularLocation>
        <location evidence="1">Membrane</location>
        <topology evidence="1">Multi-pass membrane protein</topology>
    </subcellularLocation>
</comment>
<evidence type="ECO:0000256" key="6">
    <source>
        <dbReference type="SAM" id="MobiDB-lite"/>
    </source>
</evidence>
<evidence type="ECO:0000313" key="9">
    <source>
        <dbReference type="Proteomes" id="UP000053660"/>
    </source>
</evidence>
<dbReference type="PANTHER" id="PTHR21706">
    <property type="entry name" value="TRANSMEMBRANE PROTEIN 65"/>
    <property type="match status" value="1"/>
</dbReference>
<protein>
    <recommendedName>
        <fullName evidence="10">Transmembrane protein 65</fullName>
    </recommendedName>
</protein>
<dbReference type="InterPro" id="IPR019537">
    <property type="entry name" value="TMEM65"/>
</dbReference>
<feature type="region of interest" description="Disordered" evidence="6">
    <location>
        <begin position="126"/>
        <end position="171"/>
    </location>
</feature>
<sequence>MLSSSYFFVFQVVEETAQNCRSRALLLLKRIDVTVNSFLWSQRLKPREAQIRELFTKRRAGISIVNPPDVACLLAASQDLLRIEQASNEKVRKNTHSMMSPLALAPRPADRGGRTNEMIGDIAREQASAQRGRGRGGGGGGGGGFRGQHAPQQPRQQYDQSRGGGYRDQQYMQPRDQQYGGYGGYGDQQYGGQQQYGMSREQMEESLPMTVEQTRALFLVNSLPFIGFGFLDNVIMILAGEYIDQQLGTLLCLSTMAAAAFGNLISDVAGVGLAHYVEGIVNKCGIKHPVLTSEQLESSRARWTTHSGRAIGLSIGCIIGMFPLLFFNSEEDEKAEKKSSK</sequence>
<gene>
    <name evidence="8" type="ORF">OESDEN_08802</name>
</gene>
<keyword evidence="5 7" id="KW-0472">Membrane</keyword>
<comment type="similarity">
    <text evidence="2">Belongs to the FAM98 family.</text>
</comment>
<keyword evidence="3 7" id="KW-0812">Transmembrane</keyword>
<dbReference type="PANTHER" id="PTHR21706:SF15">
    <property type="entry name" value="TRANSMEMBRANE PROTEIN 65"/>
    <property type="match status" value="1"/>
</dbReference>
<dbReference type="GO" id="GO:0016020">
    <property type="term" value="C:membrane"/>
    <property type="evidence" value="ECO:0007669"/>
    <property type="project" value="UniProtKB-SubCell"/>
</dbReference>
<evidence type="ECO:0000256" key="7">
    <source>
        <dbReference type="SAM" id="Phobius"/>
    </source>
</evidence>
<evidence type="ECO:0000256" key="5">
    <source>
        <dbReference type="ARBA" id="ARBA00023136"/>
    </source>
</evidence>
<dbReference type="EMBL" id="KN552146">
    <property type="protein sequence ID" value="KHJ91337.1"/>
    <property type="molecule type" value="Genomic_DNA"/>
</dbReference>
<proteinExistence type="inferred from homology"/>
<keyword evidence="9" id="KW-1185">Reference proteome</keyword>
<feature type="compositionally biased region" description="Polar residues" evidence="6">
    <location>
        <begin position="150"/>
        <end position="160"/>
    </location>
</feature>
<dbReference type="Proteomes" id="UP000053660">
    <property type="component" value="Unassembled WGS sequence"/>
</dbReference>
<reference evidence="8 9" key="1">
    <citation type="submission" date="2014-03" db="EMBL/GenBank/DDBJ databases">
        <title>Draft genome of the hookworm Oesophagostomum dentatum.</title>
        <authorList>
            <person name="Mitreva M."/>
        </authorList>
    </citation>
    <scope>NUCLEOTIDE SEQUENCE [LARGE SCALE GENOMIC DNA]</scope>
    <source>
        <strain evidence="8 9">OD-Hann</strain>
    </source>
</reference>
<dbReference type="Pfam" id="PF10239">
    <property type="entry name" value="DUF2465"/>
    <property type="match status" value="1"/>
</dbReference>
<accession>A0A0B1T6A5</accession>
<keyword evidence="4 7" id="KW-1133">Transmembrane helix</keyword>
<dbReference type="Pfam" id="PF10507">
    <property type="entry name" value="TMEM65"/>
    <property type="match status" value="1"/>
</dbReference>
<evidence type="ECO:0000256" key="2">
    <source>
        <dbReference type="ARBA" id="ARBA00007218"/>
    </source>
</evidence>
<feature type="transmembrane region" description="Helical" evidence="7">
    <location>
        <begin position="310"/>
        <end position="328"/>
    </location>
</feature>
<feature type="transmembrane region" description="Helical" evidence="7">
    <location>
        <begin position="216"/>
        <end position="235"/>
    </location>
</feature>
<organism evidence="8 9">
    <name type="scientific">Oesophagostomum dentatum</name>
    <name type="common">Nodular worm</name>
    <dbReference type="NCBI Taxonomy" id="61180"/>
    <lineage>
        <taxon>Eukaryota</taxon>
        <taxon>Metazoa</taxon>
        <taxon>Ecdysozoa</taxon>
        <taxon>Nematoda</taxon>
        <taxon>Chromadorea</taxon>
        <taxon>Rhabditida</taxon>
        <taxon>Rhabditina</taxon>
        <taxon>Rhabditomorpha</taxon>
        <taxon>Strongyloidea</taxon>
        <taxon>Strongylidae</taxon>
        <taxon>Oesophagostomum</taxon>
    </lineage>
</organism>
<name>A0A0B1T6A5_OESDE</name>